<reference evidence="6" key="1">
    <citation type="submission" date="2020-09" db="EMBL/GenBank/DDBJ databases">
        <title>Genome-Enabled Discovery of Anthraquinone Biosynthesis in Senna tora.</title>
        <authorList>
            <person name="Kang S.-H."/>
            <person name="Pandey R.P."/>
            <person name="Lee C.-M."/>
            <person name="Sim J.-S."/>
            <person name="Jeong J.-T."/>
            <person name="Choi B.-S."/>
            <person name="Jung M."/>
            <person name="Ginzburg D."/>
            <person name="Zhao K."/>
            <person name="Won S.Y."/>
            <person name="Oh T.-J."/>
            <person name="Yu Y."/>
            <person name="Kim N.-H."/>
            <person name="Lee O.R."/>
            <person name="Lee T.-H."/>
            <person name="Bashyal P."/>
            <person name="Kim T.-S."/>
            <person name="Lee W.-H."/>
            <person name="Kawkins C."/>
            <person name="Kim C.-K."/>
            <person name="Kim J.S."/>
            <person name="Ahn B.O."/>
            <person name="Rhee S.Y."/>
            <person name="Sohng J.K."/>
        </authorList>
    </citation>
    <scope>NUCLEOTIDE SEQUENCE</scope>
    <source>
        <tissue evidence="6">Leaf</tissue>
    </source>
</reference>
<feature type="domain" description="Carrier" evidence="5">
    <location>
        <begin position="62"/>
        <end position="137"/>
    </location>
</feature>
<accession>A0A834X3E0</accession>
<keyword evidence="4" id="KW-0443">Lipid metabolism</keyword>
<dbReference type="InterPro" id="IPR020806">
    <property type="entry name" value="PKS_PP-bd"/>
</dbReference>
<evidence type="ECO:0000313" key="6">
    <source>
        <dbReference type="EMBL" id="KAF7837154.1"/>
    </source>
</evidence>
<dbReference type="OrthoDB" id="448946at2759"/>
<evidence type="ECO:0000256" key="4">
    <source>
        <dbReference type="RuleBase" id="RU000722"/>
    </source>
</evidence>
<evidence type="ECO:0000256" key="3">
    <source>
        <dbReference type="ARBA" id="ARBA00022553"/>
    </source>
</evidence>
<dbReference type="EMBL" id="JAAIUW010000003">
    <property type="protein sequence ID" value="KAF7837154.1"/>
    <property type="molecule type" value="Genomic_DNA"/>
</dbReference>
<dbReference type="PANTHER" id="PTHR46153">
    <property type="entry name" value="ACYL CARRIER PROTEIN"/>
    <property type="match status" value="1"/>
</dbReference>
<keyword evidence="4" id="KW-0444">Lipid biosynthesis</keyword>
<keyword evidence="4" id="KW-0275">Fatty acid biosynthesis</keyword>
<dbReference type="GO" id="GO:0000036">
    <property type="term" value="F:acyl carrier activity"/>
    <property type="evidence" value="ECO:0007669"/>
    <property type="project" value="InterPro"/>
</dbReference>
<keyword evidence="7" id="KW-1185">Reference proteome</keyword>
<keyword evidence="4" id="KW-0276">Fatty acid metabolism</keyword>
<dbReference type="Pfam" id="PF00550">
    <property type="entry name" value="PP-binding"/>
    <property type="match status" value="1"/>
</dbReference>
<evidence type="ECO:0000259" key="5">
    <source>
        <dbReference type="PROSITE" id="PS50075"/>
    </source>
</evidence>
<dbReference type="SMART" id="SM00823">
    <property type="entry name" value="PKS_PP"/>
    <property type="match status" value="1"/>
</dbReference>
<dbReference type="InterPro" id="IPR044813">
    <property type="entry name" value="ACP_chloroplastic"/>
</dbReference>
<dbReference type="GO" id="GO:0031177">
    <property type="term" value="F:phosphopantetheine binding"/>
    <property type="evidence" value="ECO:0007669"/>
    <property type="project" value="InterPro"/>
</dbReference>
<dbReference type="InterPro" id="IPR009081">
    <property type="entry name" value="PP-bd_ACP"/>
</dbReference>
<dbReference type="PANTHER" id="PTHR46153:SF29">
    <property type="entry name" value="ACYL CARRIER PROTEIN"/>
    <property type="match status" value="1"/>
</dbReference>
<evidence type="ECO:0000256" key="1">
    <source>
        <dbReference type="ARBA" id="ARBA00010930"/>
    </source>
</evidence>
<dbReference type="AlphaFoldDB" id="A0A834X3E0"/>
<keyword evidence="2 4" id="KW-0596">Phosphopantetheine</keyword>
<evidence type="ECO:0000256" key="2">
    <source>
        <dbReference type="ARBA" id="ARBA00022450"/>
    </source>
</evidence>
<dbReference type="InterPro" id="IPR036736">
    <property type="entry name" value="ACP-like_sf"/>
</dbReference>
<dbReference type="NCBIfam" id="NF002148">
    <property type="entry name" value="PRK00982.1-2"/>
    <property type="match status" value="1"/>
</dbReference>
<dbReference type="HAMAP" id="MF_01217">
    <property type="entry name" value="Acyl_carrier"/>
    <property type="match status" value="1"/>
</dbReference>
<evidence type="ECO:0000313" key="7">
    <source>
        <dbReference type="Proteomes" id="UP000634136"/>
    </source>
</evidence>
<comment type="similarity">
    <text evidence="1">Belongs to the acyl carrier protein (ACP) family.</text>
</comment>
<gene>
    <name evidence="6" type="ORF">G2W53_005636</name>
</gene>
<proteinExistence type="inferred from homology"/>
<keyword evidence="3" id="KW-0597">Phosphoprotein</keyword>
<organism evidence="6 7">
    <name type="scientific">Senna tora</name>
    <dbReference type="NCBI Taxonomy" id="362788"/>
    <lineage>
        <taxon>Eukaryota</taxon>
        <taxon>Viridiplantae</taxon>
        <taxon>Streptophyta</taxon>
        <taxon>Embryophyta</taxon>
        <taxon>Tracheophyta</taxon>
        <taxon>Spermatophyta</taxon>
        <taxon>Magnoliopsida</taxon>
        <taxon>eudicotyledons</taxon>
        <taxon>Gunneridae</taxon>
        <taxon>Pentapetalae</taxon>
        <taxon>rosids</taxon>
        <taxon>fabids</taxon>
        <taxon>Fabales</taxon>
        <taxon>Fabaceae</taxon>
        <taxon>Caesalpinioideae</taxon>
        <taxon>Cassia clade</taxon>
        <taxon>Senna</taxon>
    </lineage>
</organism>
<dbReference type="PROSITE" id="PS50075">
    <property type="entry name" value="CARRIER"/>
    <property type="match status" value="1"/>
</dbReference>
<sequence>MASFTASAVSMTSLSSPFNRSLVPAKISNPNSVSLSIKGRTFPSITLQPRVPRLRVTCAAKRETVDKVCEIVKKQLALKDDRPVTAESTFAILGADSLDTVEIVMGLEEEFGISVEEESAQKITTVQEAADMIEMLLENKEA</sequence>
<dbReference type="SUPFAM" id="SSF47336">
    <property type="entry name" value="ACP-like"/>
    <property type="match status" value="1"/>
</dbReference>
<dbReference type="InterPro" id="IPR003231">
    <property type="entry name" value="ACP"/>
</dbReference>
<protein>
    <recommendedName>
        <fullName evidence="4">Acyl carrier protein</fullName>
    </recommendedName>
</protein>
<comment type="caution">
    <text evidence="6">The sequence shown here is derived from an EMBL/GenBank/DDBJ whole genome shotgun (WGS) entry which is preliminary data.</text>
</comment>
<comment type="function">
    <text evidence="4">Carrier of the growing fatty acid chain in fatty acid biosynthesis.</text>
</comment>
<name>A0A834X3E0_9FABA</name>
<dbReference type="Proteomes" id="UP000634136">
    <property type="component" value="Unassembled WGS sequence"/>
</dbReference>
<dbReference type="Gene3D" id="1.10.1200.10">
    <property type="entry name" value="ACP-like"/>
    <property type="match status" value="1"/>
</dbReference>
<dbReference type="NCBIfam" id="TIGR00517">
    <property type="entry name" value="acyl_carrier"/>
    <property type="match status" value="1"/>
</dbReference>